<dbReference type="EMBL" id="JAIXMP010000001">
    <property type="protein sequence ID" value="KAI9278928.1"/>
    <property type="molecule type" value="Genomic_DNA"/>
</dbReference>
<reference evidence="1" key="1">
    <citation type="journal article" date="2022" name="IScience">
        <title>Evolution of zygomycete secretomes and the origins of terrestrial fungal ecologies.</title>
        <authorList>
            <person name="Chang Y."/>
            <person name="Wang Y."/>
            <person name="Mondo S."/>
            <person name="Ahrendt S."/>
            <person name="Andreopoulos W."/>
            <person name="Barry K."/>
            <person name="Beard J."/>
            <person name="Benny G.L."/>
            <person name="Blankenship S."/>
            <person name="Bonito G."/>
            <person name="Cuomo C."/>
            <person name="Desiro A."/>
            <person name="Gervers K.A."/>
            <person name="Hundley H."/>
            <person name="Kuo A."/>
            <person name="LaButti K."/>
            <person name="Lang B.F."/>
            <person name="Lipzen A."/>
            <person name="O'Donnell K."/>
            <person name="Pangilinan J."/>
            <person name="Reynolds N."/>
            <person name="Sandor L."/>
            <person name="Smith M.E."/>
            <person name="Tsang A."/>
            <person name="Grigoriev I.V."/>
            <person name="Stajich J.E."/>
            <person name="Spatafora J.W."/>
        </authorList>
    </citation>
    <scope>NUCLEOTIDE SEQUENCE</scope>
    <source>
        <strain evidence="1">RSA 2281</strain>
    </source>
</reference>
<evidence type="ECO:0000313" key="2">
    <source>
        <dbReference type="Proteomes" id="UP001209540"/>
    </source>
</evidence>
<name>A0AAD5KD23_9FUNG</name>
<protein>
    <submittedName>
        <fullName evidence="1">Uncharacterized protein</fullName>
    </submittedName>
</protein>
<reference evidence="1" key="2">
    <citation type="submission" date="2023-02" db="EMBL/GenBank/DDBJ databases">
        <authorList>
            <consortium name="DOE Joint Genome Institute"/>
            <person name="Mondo S.J."/>
            <person name="Chang Y."/>
            <person name="Wang Y."/>
            <person name="Ahrendt S."/>
            <person name="Andreopoulos W."/>
            <person name="Barry K."/>
            <person name="Beard J."/>
            <person name="Benny G.L."/>
            <person name="Blankenship S."/>
            <person name="Bonito G."/>
            <person name="Cuomo C."/>
            <person name="Desiro A."/>
            <person name="Gervers K.A."/>
            <person name="Hundley H."/>
            <person name="Kuo A."/>
            <person name="LaButti K."/>
            <person name="Lang B.F."/>
            <person name="Lipzen A."/>
            <person name="O'Donnell K."/>
            <person name="Pangilinan J."/>
            <person name="Reynolds N."/>
            <person name="Sandor L."/>
            <person name="Smith M.W."/>
            <person name="Tsang A."/>
            <person name="Grigoriev I.V."/>
            <person name="Stajich J.E."/>
            <person name="Spatafora J.W."/>
        </authorList>
    </citation>
    <scope>NUCLEOTIDE SEQUENCE</scope>
    <source>
        <strain evidence="1">RSA 2281</strain>
    </source>
</reference>
<comment type="caution">
    <text evidence="1">The sequence shown here is derived from an EMBL/GenBank/DDBJ whole genome shotgun (WGS) entry which is preliminary data.</text>
</comment>
<dbReference type="AlphaFoldDB" id="A0AAD5KD23"/>
<proteinExistence type="predicted"/>
<accession>A0AAD5KD23</accession>
<evidence type="ECO:0000313" key="1">
    <source>
        <dbReference type="EMBL" id="KAI9278928.1"/>
    </source>
</evidence>
<sequence>MDPSSMMMMPQQQSMMMGGRGGYGVGGMMDNMMMMGGGAGGMMYNDPYGAGGFGSSMMPFHQPLYHQQNGALMDQMTSSHFNSYGAGGGYGANPYYDTMPMSMHGGGMGGYHPSSPMMSPYDMMMDQHSPYLHGGGGGAYGGAYGGASSMMMPYGAGAAGMMSGGAGMMPTSMMGGGPGYNGYPSSRYFG</sequence>
<gene>
    <name evidence="1" type="ORF">BDA99DRAFT_493481</name>
</gene>
<dbReference type="Proteomes" id="UP001209540">
    <property type="component" value="Unassembled WGS sequence"/>
</dbReference>
<organism evidence="1 2">
    <name type="scientific">Phascolomyces articulosus</name>
    <dbReference type="NCBI Taxonomy" id="60185"/>
    <lineage>
        <taxon>Eukaryota</taxon>
        <taxon>Fungi</taxon>
        <taxon>Fungi incertae sedis</taxon>
        <taxon>Mucoromycota</taxon>
        <taxon>Mucoromycotina</taxon>
        <taxon>Mucoromycetes</taxon>
        <taxon>Mucorales</taxon>
        <taxon>Lichtheimiaceae</taxon>
        <taxon>Phascolomyces</taxon>
    </lineage>
</organism>
<keyword evidence="2" id="KW-1185">Reference proteome</keyword>